<keyword evidence="2" id="KW-1185">Reference proteome</keyword>
<comment type="caution">
    <text evidence="1">The sequence shown here is derived from an EMBL/GenBank/DDBJ whole genome shotgun (WGS) entry which is preliminary data.</text>
</comment>
<evidence type="ECO:0000313" key="1">
    <source>
        <dbReference type="EMBL" id="KAG0445090.1"/>
    </source>
</evidence>
<evidence type="ECO:0000313" key="2">
    <source>
        <dbReference type="Proteomes" id="UP000805193"/>
    </source>
</evidence>
<organism evidence="1 2">
    <name type="scientific">Ixodes persulcatus</name>
    <name type="common">Taiga tick</name>
    <dbReference type="NCBI Taxonomy" id="34615"/>
    <lineage>
        <taxon>Eukaryota</taxon>
        <taxon>Metazoa</taxon>
        <taxon>Ecdysozoa</taxon>
        <taxon>Arthropoda</taxon>
        <taxon>Chelicerata</taxon>
        <taxon>Arachnida</taxon>
        <taxon>Acari</taxon>
        <taxon>Parasitiformes</taxon>
        <taxon>Ixodida</taxon>
        <taxon>Ixodoidea</taxon>
        <taxon>Ixodidae</taxon>
        <taxon>Ixodinae</taxon>
        <taxon>Ixodes</taxon>
    </lineage>
</organism>
<dbReference type="EMBL" id="JABSTQ010000943">
    <property type="protein sequence ID" value="KAG0445090.1"/>
    <property type="molecule type" value="Genomic_DNA"/>
</dbReference>
<dbReference type="Proteomes" id="UP000805193">
    <property type="component" value="Unassembled WGS sequence"/>
</dbReference>
<accession>A0AC60QZH0</accession>
<name>A0AC60QZH0_IXOPE</name>
<gene>
    <name evidence="1" type="ORF">HPB47_023914</name>
</gene>
<reference evidence="1 2" key="1">
    <citation type="journal article" date="2020" name="Cell">
        <title>Large-Scale Comparative Analyses of Tick Genomes Elucidate Their Genetic Diversity and Vector Capacities.</title>
        <authorList>
            <consortium name="Tick Genome and Microbiome Consortium (TIGMIC)"/>
            <person name="Jia N."/>
            <person name="Wang J."/>
            <person name="Shi W."/>
            <person name="Du L."/>
            <person name="Sun Y."/>
            <person name="Zhan W."/>
            <person name="Jiang J.F."/>
            <person name="Wang Q."/>
            <person name="Zhang B."/>
            <person name="Ji P."/>
            <person name="Bell-Sakyi L."/>
            <person name="Cui X.M."/>
            <person name="Yuan T.T."/>
            <person name="Jiang B.G."/>
            <person name="Yang W.F."/>
            <person name="Lam T.T."/>
            <person name="Chang Q.C."/>
            <person name="Ding S.J."/>
            <person name="Wang X.J."/>
            <person name="Zhu J.G."/>
            <person name="Ruan X.D."/>
            <person name="Zhao L."/>
            <person name="Wei J.T."/>
            <person name="Ye R.Z."/>
            <person name="Que T.C."/>
            <person name="Du C.H."/>
            <person name="Zhou Y.H."/>
            <person name="Cheng J.X."/>
            <person name="Dai P.F."/>
            <person name="Guo W.B."/>
            <person name="Han X.H."/>
            <person name="Huang E.J."/>
            <person name="Li L.F."/>
            <person name="Wei W."/>
            <person name="Gao Y.C."/>
            <person name="Liu J.Z."/>
            <person name="Shao H.Z."/>
            <person name="Wang X."/>
            <person name="Wang C.C."/>
            <person name="Yang T.C."/>
            <person name="Huo Q.B."/>
            <person name="Li W."/>
            <person name="Chen H.Y."/>
            <person name="Chen S.E."/>
            <person name="Zhou L.G."/>
            <person name="Ni X.B."/>
            <person name="Tian J.H."/>
            <person name="Sheng Y."/>
            <person name="Liu T."/>
            <person name="Pan Y.S."/>
            <person name="Xia L.Y."/>
            <person name="Li J."/>
            <person name="Zhao F."/>
            <person name="Cao W.C."/>
        </authorList>
    </citation>
    <scope>NUCLEOTIDE SEQUENCE [LARGE SCALE GENOMIC DNA]</scope>
    <source>
        <strain evidence="1">Iper-2018</strain>
    </source>
</reference>
<protein>
    <submittedName>
        <fullName evidence="1">Uncharacterized protein</fullName>
    </submittedName>
</protein>
<proteinExistence type="predicted"/>
<sequence length="87" mass="9566">MTLTRRKDNVTPSTQRIKTLVACKATVSPFCADLTDEPDYIAGNGPHRKPPRRCIDGKAGPSLHWYPSFSSRRVCVTVNSVVMSCDG</sequence>